<proteinExistence type="predicted"/>
<dbReference type="AlphaFoldDB" id="A0AAD8P1E8"/>
<accession>A0AAD8P1E8</accession>
<sequence length="83" mass="9780">MIKMKYPSMFLIEDEWMTIDKFMPPGTNTYRKLRASIQPRGSRDCVLIAFDPTVIMYPHFSSLSQNLFSRPFPFSGRLNPIFR</sequence>
<name>A0AAD8P1E8_TARER</name>
<evidence type="ECO:0000313" key="1">
    <source>
        <dbReference type="EMBL" id="KAK1435585.1"/>
    </source>
</evidence>
<evidence type="ECO:0000313" key="2">
    <source>
        <dbReference type="Proteomes" id="UP001229421"/>
    </source>
</evidence>
<reference evidence="1" key="1">
    <citation type="journal article" date="2023" name="bioRxiv">
        <title>Improved chromosome-level genome assembly for marigold (Tagetes erecta).</title>
        <authorList>
            <person name="Jiang F."/>
            <person name="Yuan L."/>
            <person name="Wang S."/>
            <person name="Wang H."/>
            <person name="Xu D."/>
            <person name="Wang A."/>
            <person name="Fan W."/>
        </authorList>
    </citation>
    <scope>NUCLEOTIDE SEQUENCE</scope>
    <source>
        <strain evidence="1">WSJ</strain>
        <tissue evidence="1">Leaf</tissue>
    </source>
</reference>
<comment type="caution">
    <text evidence="1">The sequence shown here is derived from an EMBL/GenBank/DDBJ whole genome shotgun (WGS) entry which is preliminary data.</text>
</comment>
<keyword evidence="2" id="KW-1185">Reference proteome</keyword>
<gene>
    <name evidence="1" type="ORF">QVD17_01351</name>
</gene>
<dbReference type="Proteomes" id="UP001229421">
    <property type="component" value="Unassembled WGS sequence"/>
</dbReference>
<organism evidence="1 2">
    <name type="scientific">Tagetes erecta</name>
    <name type="common">African marigold</name>
    <dbReference type="NCBI Taxonomy" id="13708"/>
    <lineage>
        <taxon>Eukaryota</taxon>
        <taxon>Viridiplantae</taxon>
        <taxon>Streptophyta</taxon>
        <taxon>Embryophyta</taxon>
        <taxon>Tracheophyta</taxon>
        <taxon>Spermatophyta</taxon>
        <taxon>Magnoliopsida</taxon>
        <taxon>eudicotyledons</taxon>
        <taxon>Gunneridae</taxon>
        <taxon>Pentapetalae</taxon>
        <taxon>asterids</taxon>
        <taxon>campanulids</taxon>
        <taxon>Asterales</taxon>
        <taxon>Asteraceae</taxon>
        <taxon>Asteroideae</taxon>
        <taxon>Heliantheae alliance</taxon>
        <taxon>Tageteae</taxon>
        <taxon>Tagetes</taxon>
    </lineage>
</organism>
<protein>
    <submittedName>
        <fullName evidence="1">Uncharacterized protein</fullName>
    </submittedName>
</protein>
<dbReference type="EMBL" id="JAUHHV010000001">
    <property type="protein sequence ID" value="KAK1435585.1"/>
    <property type="molecule type" value="Genomic_DNA"/>
</dbReference>